<evidence type="ECO:0000256" key="6">
    <source>
        <dbReference type="ARBA" id="ARBA00023146"/>
    </source>
</evidence>
<dbReference type="InterPro" id="IPR002306">
    <property type="entry name" value="Trp-tRNA-ligase"/>
</dbReference>
<feature type="short sequence motif" description="'HIGH' region" evidence="8">
    <location>
        <begin position="22"/>
        <end position="30"/>
    </location>
</feature>
<dbReference type="Proteomes" id="UP000242301">
    <property type="component" value="Unassembled WGS sequence"/>
</dbReference>
<dbReference type="PROSITE" id="PS00178">
    <property type="entry name" value="AA_TRNA_LIGASE_I"/>
    <property type="match status" value="1"/>
</dbReference>
<sequence length="346" mass="39833">MNSTIKREQQLQKQIVFSGMQPSGDLTIGNYIGALRQWVKLQNDYDCIYCIVDQHAITVRQKQNKLQNKTLDTLALYLACGIEPKISTVFIQSHVPQHTQLKWVLSCFTYLGELNRMTQFKDKLTKQSKNINSGLFEYPILMAADILIYQTNKVPVGVDQKQHIELCRSIAKRFNSIYGNIFIIPDSFIICNNRNIMALQEPTKKMSKSDSNNNNIIFLIEDSKIITKKIKNAITDSEKPARIFYDIKNKPGVSNLLNILSGITDKKITDLESEFNEYEYNFFKDAVVDAILSITTKIQKLFKEFRKDELFLNQIIKEGAIKAEKRAQLTLDRVYKAIGFLKLPKI</sequence>
<evidence type="ECO:0000313" key="10">
    <source>
        <dbReference type="EMBL" id="CRK85557.1"/>
    </source>
</evidence>
<keyword evidence="4 8" id="KW-0067">ATP-binding</keyword>
<evidence type="ECO:0000256" key="9">
    <source>
        <dbReference type="RuleBase" id="RU363036"/>
    </source>
</evidence>
<dbReference type="SUPFAM" id="SSF52374">
    <property type="entry name" value="Nucleotidylyl transferase"/>
    <property type="match status" value="1"/>
</dbReference>
<comment type="catalytic activity">
    <reaction evidence="7 8">
        <text>tRNA(Trp) + L-tryptophan + ATP = L-tryptophyl-tRNA(Trp) + AMP + diphosphate + H(+)</text>
        <dbReference type="Rhea" id="RHEA:24080"/>
        <dbReference type="Rhea" id="RHEA-COMP:9671"/>
        <dbReference type="Rhea" id="RHEA-COMP:9705"/>
        <dbReference type="ChEBI" id="CHEBI:15378"/>
        <dbReference type="ChEBI" id="CHEBI:30616"/>
        <dbReference type="ChEBI" id="CHEBI:33019"/>
        <dbReference type="ChEBI" id="CHEBI:57912"/>
        <dbReference type="ChEBI" id="CHEBI:78442"/>
        <dbReference type="ChEBI" id="CHEBI:78535"/>
        <dbReference type="ChEBI" id="CHEBI:456215"/>
        <dbReference type="EC" id="6.1.1.2"/>
    </reaction>
</comment>
<proteinExistence type="inferred from homology"/>
<dbReference type="InterPro" id="IPR014729">
    <property type="entry name" value="Rossmann-like_a/b/a_fold"/>
</dbReference>
<dbReference type="GO" id="GO:0004830">
    <property type="term" value="F:tryptophan-tRNA ligase activity"/>
    <property type="evidence" value="ECO:0007669"/>
    <property type="project" value="UniProtKB-UniRule"/>
</dbReference>
<dbReference type="InterPro" id="IPR024109">
    <property type="entry name" value="Trp-tRNA-ligase_bac-type"/>
</dbReference>
<dbReference type="NCBIfam" id="TIGR00233">
    <property type="entry name" value="trpS"/>
    <property type="match status" value="1"/>
</dbReference>
<dbReference type="InterPro" id="IPR001412">
    <property type="entry name" value="aa-tRNA-synth_I_CS"/>
</dbReference>
<gene>
    <name evidence="8 10" type="primary">trpS</name>
    <name evidence="10" type="ORF">SOFFGTOCOR_0115</name>
</gene>
<evidence type="ECO:0000256" key="2">
    <source>
        <dbReference type="ARBA" id="ARBA00022598"/>
    </source>
</evidence>
<protein>
    <recommendedName>
        <fullName evidence="8">Tryptophan--tRNA ligase</fullName>
        <ecNumber evidence="8">6.1.1.2</ecNumber>
    </recommendedName>
    <alternativeName>
        <fullName evidence="8">Tryptophanyl-tRNA synthetase</fullName>
        <shortName evidence="8">TrpRS</shortName>
    </alternativeName>
</protein>
<comment type="subcellular location">
    <subcellularLocation>
        <location evidence="8">Cytoplasm</location>
    </subcellularLocation>
</comment>
<keyword evidence="5 8" id="KW-0648">Protein biosynthesis</keyword>
<comment type="function">
    <text evidence="8">Catalyzes the attachment of tryptophan to tRNA(Trp).</text>
</comment>
<keyword evidence="6 8" id="KW-0030">Aminoacyl-tRNA synthetase</keyword>
<dbReference type="InterPro" id="IPR050203">
    <property type="entry name" value="Trp-tRNA_synthetase"/>
</dbReference>
<dbReference type="EMBL" id="CVRF01000001">
    <property type="protein sequence ID" value="CRK85557.1"/>
    <property type="molecule type" value="Genomic_DNA"/>
</dbReference>
<dbReference type="InterPro" id="IPR002305">
    <property type="entry name" value="aa-tRNA-synth_Ic"/>
</dbReference>
<feature type="binding site" evidence="8">
    <location>
        <position position="145"/>
    </location>
    <ligand>
        <name>L-tryptophan</name>
        <dbReference type="ChEBI" id="CHEBI:57912"/>
    </ligand>
</feature>
<dbReference type="FunFam" id="1.10.240.10:FF:000002">
    <property type="entry name" value="Tryptophan--tRNA ligase"/>
    <property type="match status" value="1"/>
</dbReference>
<dbReference type="GO" id="GO:0005829">
    <property type="term" value="C:cytosol"/>
    <property type="evidence" value="ECO:0007669"/>
    <property type="project" value="TreeGrafter"/>
</dbReference>
<feature type="binding site" evidence="8">
    <location>
        <position position="196"/>
    </location>
    <ligand>
        <name>ATP</name>
        <dbReference type="ChEBI" id="CHEBI:30616"/>
    </ligand>
</feature>
<dbReference type="GO" id="GO:0005524">
    <property type="term" value="F:ATP binding"/>
    <property type="evidence" value="ECO:0007669"/>
    <property type="project" value="UniProtKB-UniRule"/>
</dbReference>
<evidence type="ECO:0000313" key="11">
    <source>
        <dbReference type="Proteomes" id="UP000242301"/>
    </source>
</evidence>
<dbReference type="PANTHER" id="PTHR43766">
    <property type="entry name" value="TRYPTOPHAN--TRNA LIGASE, MITOCHONDRIAL"/>
    <property type="match status" value="1"/>
</dbReference>
<evidence type="ECO:0000256" key="1">
    <source>
        <dbReference type="ARBA" id="ARBA00005594"/>
    </source>
</evidence>
<evidence type="ECO:0000256" key="7">
    <source>
        <dbReference type="ARBA" id="ARBA00049929"/>
    </source>
</evidence>
<dbReference type="Pfam" id="PF00579">
    <property type="entry name" value="tRNA-synt_1b"/>
    <property type="match status" value="1"/>
</dbReference>
<feature type="binding site" evidence="8">
    <location>
        <begin position="205"/>
        <end position="209"/>
    </location>
    <ligand>
        <name>ATP</name>
        <dbReference type="ChEBI" id="CHEBI:30616"/>
    </ligand>
</feature>
<keyword evidence="2 8" id="KW-0436">Ligase</keyword>
<feature type="binding site" evidence="8">
    <location>
        <begin position="157"/>
        <end position="159"/>
    </location>
    <ligand>
        <name>ATP</name>
        <dbReference type="ChEBI" id="CHEBI:30616"/>
    </ligand>
</feature>
<dbReference type="Gene3D" id="1.10.240.10">
    <property type="entry name" value="Tyrosyl-Transfer RNA Synthetase"/>
    <property type="match status" value="1"/>
</dbReference>
<dbReference type="GO" id="GO:0006436">
    <property type="term" value="P:tryptophanyl-tRNA aminoacylation"/>
    <property type="evidence" value="ECO:0007669"/>
    <property type="project" value="UniProtKB-UniRule"/>
</dbReference>
<keyword evidence="8" id="KW-0963">Cytoplasm</keyword>
<evidence type="ECO:0000256" key="4">
    <source>
        <dbReference type="ARBA" id="ARBA00022840"/>
    </source>
</evidence>
<dbReference type="AlphaFoldDB" id="A0A0M6W880"/>
<accession>A0A0M6W880</accession>
<organism evidence="10 11">
    <name type="scientific">Candidatus Providencia siddallii</name>
    <dbReference type="NCBI Taxonomy" id="1715285"/>
    <lineage>
        <taxon>Bacteria</taxon>
        <taxon>Pseudomonadati</taxon>
        <taxon>Pseudomonadota</taxon>
        <taxon>Gammaproteobacteria</taxon>
        <taxon>Enterobacterales</taxon>
        <taxon>Morganellaceae</taxon>
        <taxon>Providencia</taxon>
    </lineage>
</organism>
<dbReference type="STRING" id="1715285.SOFFGTOCOR_0115"/>
<dbReference type="HAMAP" id="MF_00140_B">
    <property type="entry name" value="Trp_tRNA_synth_B"/>
    <property type="match status" value="1"/>
</dbReference>
<evidence type="ECO:0000256" key="3">
    <source>
        <dbReference type="ARBA" id="ARBA00022741"/>
    </source>
</evidence>
<evidence type="ECO:0000256" key="5">
    <source>
        <dbReference type="ARBA" id="ARBA00022917"/>
    </source>
</evidence>
<comment type="subunit">
    <text evidence="8">Homodimer.</text>
</comment>
<dbReference type="EC" id="6.1.1.2" evidence="8"/>
<evidence type="ECO:0000256" key="8">
    <source>
        <dbReference type="HAMAP-Rule" id="MF_00140"/>
    </source>
</evidence>
<keyword evidence="3 8" id="KW-0547">Nucleotide-binding</keyword>
<reference evidence="11" key="1">
    <citation type="submission" date="2015-05" db="EMBL/GenBank/DDBJ databases">
        <authorList>
            <person name="Manzano-Marin A."/>
        </authorList>
    </citation>
    <scope>NUCLEOTIDE SEQUENCE [LARGE SCALE GENOMIC DNA]</scope>
    <source>
        <strain evidence="11">officinalis</strain>
    </source>
</reference>
<comment type="similarity">
    <text evidence="1 8 9">Belongs to the class-I aminoacyl-tRNA synthetase family.</text>
</comment>
<dbReference type="Gene3D" id="3.40.50.620">
    <property type="entry name" value="HUPs"/>
    <property type="match status" value="1"/>
</dbReference>
<name>A0A0M6W880_9GAMM</name>
<feature type="binding site" evidence="8">
    <location>
        <begin position="21"/>
        <end position="23"/>
    </location>
    <ligand>
        <name>ATP</name>
        <dbReference type="ChEBI" id="CHEBI:30616"/>
    </ligand>
</feature>
<feature type="short sequence motif" description="'KMSKS' region" evidence="8">
    <location>
        <begin position="205"/>
        <end position="209"/>
    </location>
</feature>
<dbReference type="PANTHER" id="PTHR43766:SF1">
    <property type="entry name" value="TRYPTOPHAN--TRNA LIGASE, MITOCHONDRIAL"/>
    <property type="match status" value="1"/>
</dbReference>
<feature type="binding site" evidence="8">
    <location>
        <begin position="29"/>
        <end position="30"/>
    </location>
    <ligand>
        <name>ATP</name>
        <dbReference type="ChEBI" id="CHEBI:30616"/>
    </ligand>
</feature>
<dbReference type="CDD" id="cd00806">
    <property type="entry name" value="TrpRS_core"/>
    <property type="match status" value="1"/>
</dbReference>
<dbReference type="PRINTS" id="PR01039">
    <property type="entry name" value="TRNASYNTHTRP"/>
</dbReference>
<keyword evidence="11" id="KW-1185">Reference proteome</keyword>